<feature type="region of interest" description="Disordered" evidence="1">
    <location>
        <begin position="52"/>
        <end position="118"/>
    </location>
</feature>
<dbReference type="Proteomes" id="UP001285441">
    <property type="component" value="Unassembled WGS sequence"/>
</dbReference>
<evidence type="ECO:0000313" key="2">
    <source>
        <dbReference type="EMBL" id="KAK3374605.1"/>
    </source>
</evidence>
<keyword evidence="3" id="KW-1185">Reference proteome</keyword>
<feature type="compositionally biased region" description="Basic residues" evidence="1">
    <location>
        <begin position="100"/>
        <end position="113"/>
    </location>
</feature>
<sequence length="409" mass="45231">IQYRRYSRSFVSSTLSIELRLVFSRKNIYTYLIQILAIFLNKYAEWLTASSNPSTSSRKSSMAGSSEAPPSCTWMRPPALKSCRPKASRTPTLRTSNTAPRRRSRAARPRMFRSRQSSPTASASVSLLLPVIRPLLSSSLRQCLVQPCLALPKASLVSAPSSLQSASVPSRMVLRAPLSSLAHRLGELFRSRSIVPSRPRAREVMMALERLKRFLTLSSLSRQSPSDVLACRLLSRRRPRDALARSPWIQKSARLEDALTRSPRFPCSARLEEVLPRCRLFMKMKTPERARASSPSSAVSNAVSNAVRIVMSSAMNSALSSSTMSTAVRSVLIIVSRIIKSSATSSTVSSTVSSELASASFNALRRTSSSFLSSLCKQLRPMTTTTSLAPMIRPSAGRRRMTRIRRCSR</sequence>
<reference evidence="2" key="2">
    <citation type="submission" date="2023-06" db="EMBL/GenBank/DDBJ databases">
        <authorList>
            <consortium name="Lawrence Berkeley National Laboratory"/>
            <person name="Haridas S."/>
            <person name="Hensen N."/>
            <person name="Bonometti L."/>
            <person name="Westerberg I."/>
            <person name="Brannstrom I.O."/>
            <person name="Guillou S."/>
            <person name="Cros-Aarteil S."/>
            <person name="Calhoun S."/>
            <person name="Kuo A."/>
            <person name="Mondo S."/>
            <person name="Pangilinan J."/>
            <person name="Riley R."/>
            <person name="LaButti K."/>
            <person name="Andreopoulos B."/>
            <person name="Lipzen A."/>
            <person name="Chen C."/>
            <person name="Yanf M."/>
            <person name="Daum C."/>
            <person name="Ng V."/>
            <person name="Clum A."/>
            <person name="Steindorff A."/>
            <person name="Ohm R."/>
            <person name="Martin F."/>
            <person name="Silar P."/>
            <person name="Natvig D."/>
            <person name="Lalanne C."/>
            <person name="Gautier V."/>
            <person name="Ament-velasquez S.L."/>
            <person name="Kruys A."/>
            <person name="Hutchinson M.I."/>
            <person name="Powell A.J."/>
            <person name="Barry K."/>
            <person name="Miller A.N."/>
            <person name="Grigoriev I.V."/>
            <person name="Debuchy R."/>
            <person name="Gladieux P."/>
            <person name="Thoren M.H."/>
            <person name="Johannesson H."/>
        </authorList>
    </citation>
    <scope>NUCLEOTIDE SEQUENCE</scope>
    <source>
        <strain evidence="2">CBS 232.78</strain>
    </source>
</reference>
<protein>
    <submittedName>
        <fullName evidence="2">Uncharacterized protein</fullName>
    </submittedName>
</protein>
<name>A0AAE0KE97_9PEZI</name>
<dbReference type="EMBL" id="JAULSW010000007">
    <property type="protein sequence ID" value="KAK3374605.1"/>
    <property type="molecule type" value="Genomic_DNA"/>
</dbReference>
<feature type="compositionally biased region" description="Low complexity" evidence="1">
    <location>
        <begin position="52"/>
        <end position="61"/>
    </location>
</feature>
<organism evidence="2 3">
    <name type="scientific">Podospora didyma</name>
    <dbReference type="NCBI Taxonomy" id="330526"/>
    <lineage>
        <taxon>Eukaryota</taxon>
        <taxon>Fungi</taxon>
        <taxon>Dikarya</taxon>
        <taxon>Ascomycota</taxon>
        <taxon>Pezizomycotina</taxon>
        <taxon>Sordariomycetes</taxon>
        <taxon>Sordariomycetidae</taxon>
        <taxon>Sordariales</taxon>
        <taxon>Podosporaceae</taxon>
        <taxon>Podospora</taxon>
    </lineage>
</organism>
<dbReference type="AlphaFoldDB" id="A0AAE0KE97"/>
<gene>
    <name evidence="2" type="ORF">B0H63DRAFT_548854</name>
</gene>
<proteinExistence type="predicted"/>
<accession>A0AAE0KE97</accession>
<evidence type="ECO:0000256" key="1">
    <source>
        <dbReference type="SAM" id="MobiDB-lite"/>
    </source>
</evidence>
<reference evidence="2" key="1">
    <citation type="journal article" date="2023" name="Mol. Phylogenet. Evol.">
        <title>Genome-scale phylogeny and comparative genomics of the fungal order Sordariales.</title>
        <authorList>
            <person name="Hensen N."/>
            <person name="Bonometti L."/>
            <person name="Westerberg I."/>
            <person name="Brannstrom I.O."/>
            <person name="Guillou S."/>
            <person name="Cros-Aarteil S."/>
            <person name="Calhoun S."/>
            <person name="Haridas S."/>
            <person name="Kuo A."/>
            <person name="Mondo S."/>
            <person name="Pangilinan J."/>
            <person name="Riley R."/>
            <person name="LaButti K."/>
            <person name="Andreopoulos B."/>
            <person name="Lipzen A."/>
            <person name="Chen C."/>
            <person name="Yan M."/>
            <person name="Daum C."/>
            <person name="Ng V."/>
            <person name="Clum A."/>
            <person name="Steindorff A."/>
            <person name="Ohm R.A."/>
            <person name="Martin F."/>
            <person name="Silar P."/>
            <person name="Natvig D.O."/>
            <person name="Lalanne C."/>
            <person name="Gautier V."/>
            <person name="Ament-Velasquez S.L."/>
            <person name="Kruys A."/>
            <person name="Hutchinson M.I."/>
            <person name="Powell A.J."/>
            <person name="Barry K."/>
            <person name="Miller A.N."/>
            <person name="Grigoriev I.V."/>
            <person name="Debuchy R."/>
            <person name="Gladieux P."/>
            <person name="Hiltunen Thoren M."/>
            <person name="Johannesson H."/>
        </authorList>
    </citation>
    <scope>NUCLEOTIDE SEQUENCE</scope>
    <source>
        <strain evidence="2">CBS 232.78</strain>
    </source>
</reference>
<evidence type="ECO:0000313" key="3">
    <source>
        <dbReference type="Proteomes" id="UP001285441"/>
    </source>
</evidence>
<comment type="caution">
    <text evidence="2">The sequence shown here is derived from an EMBL/GenBank/DDBJ whole genome shotgun (WGS) entry which is preliminary data.</text>
</comment>
<feature type="non-terminal residue" evidence="2">
    <location>
        <position position="1"/>
    </location>
</feature>